<dbReference type="Pfam" id="PF01323">
    <property type="entry name" value="DSBA"/>
    <property type="match status" value="1"/>
</dbReference>
<dbReference type="InterPro" id="IPR051924">
    <property type="entry name" value="GST_Kappa/NadH"/>
</dbReference>
<accession>A0A381VTK4</accession>
<evidence type="ECO:0000259" key="1">
    <source>
        <dbReference type="Pfam" id="PF01323"/>
    </source>
</evidence>
<feature type="domain" description="DSBA-like thioredoxin" evidence="1">
    <location>
        <begin position="4"/>
        <end position="189"/>
    </location>
</feature>
<dbReference type="GO" id="GO:0006749">
    <property type="term" value="P:glutathione metabolic process"/>
    <property type="evidence" value="ECO:0007669"/>
    <property type="project" value="TreeGrafter"/>
</dbReference>
<protein>
    <recommendedName>
        <fullName evidence="1">DSBA-like thioredoxin domain-containing protein</fullName>
    </recommendedName>
</protein>
<dbReference type="PIRSF" id="PIRSF006386">
    <property type="entry name" value="HCCAis_GSTk"/>
    <property type="match status" value="1"/>
</dbReference>
<dbReference type="AlphaFoldDB" id="A0A381VTK4"/>
<dbReference type="InterPro" id="IPR014440">
    <property type="entry name" value="HCCAis_GSTk"/>
</dbReference>
<reference evidence="2" key="1">
    <citation type="submission" date="2018-05" db="EMBL/GenBank/DDBJ databases">
        <authorList>
            <person name="Lanie J.A."/>
            <person name="Ng W.-L."/>
            <person name="Kazmierczak K.M."/>
            <person name="Andrzejewski T.M."/>
            <person name="Davidsen T.M."/>
            <person name="Wayne K.J."/>
            <person name="Tettelin H."/>
            <person name="Glass J.I."/>
            <person name="Rusch D."/>
            <person name="Podicherti R."/>
            <person name="Tsui H.-C.T."/>
            <person name="Winkler M.E."/>
        </authorList>
    </citation>
    <scope>NUCLEOTIDE SEQUENCE</scope>
</reference>
<sequence>MKNIEFWFSIGSTYTYLSVTRILDVEKKHQVKFSWKPFSVRKIMKEMDNVPFPPNKKNKVDYMWRDIERRAKFYGFFAKVPVPYPLTEFDLANKIAILGLKEGWGVEYIRLTYKRWFQEGKEPAVEPNISEIFKLLNLDYEKTMNEANTESINNMYEANTNLARQKKIFGSPTFIYEDENFWGDDRMEDSIKWAKN</sequence>
<dbReference type="InterPro" id="IPR001853">
    <property type="entry name" value="DSBA-like_thioredoxin_dom"/>
</dbReference>
<dbReference type="GO" id="GO:0004602">
    <property type="term" value="F:glutathione peroxidase activity"/>
    <property type="evidence" value="ECO:0007669"/>
    <property type="project" value="TreeGrafter"/>
</dbReference>
<name>A0A381VTK4_9ZZZZ</name>
<dbReference type="PANTHER" id="PTHR42943:SF2">
    <property type="entry name" value="GLUTATHIONE S-TRANSFERASE KAPPA 1"/>
    <property type="match status" value="1"/>
</dbReference>
<dbReference type="EMBL" id="UINC01009568">
    <property type="protein sequence ID" value="SVA42893.1"/>
    <property type="molecule type" value="Genomic_DNA"/>
</dbReference>
<gene>
    <name evidence="2" type="ORF">METZ01_LOCUS95747</name>
</gene>
<dbReference type="Gene3D" id="3.40.30.10">
    <property type="entry name" value="Glutaredoxin"/>
    <property type="match status" value="1"/>
</dbReference>
<proteinExistence type="predicted"/>
<dbReference type="GO" id="GO:0004364">
    <property type="term" value="F:glutathione transferase activity"/>
    <property type="evidence" value="ECO:0007669"/>
    <property type="project" value="TreeGrafter"/>
</dbReference>
<evidence type="ECO:0000313" key="2">
    <source>
        <dbReference type="EMBL" id="SVA42893.1"/>
    </source>
</evidence>
<dbReference type="SUPFAM" id="SSF52833">
    <property type="entry name" value="Thioredoxin-like"/>
    <property type="match status" value="1"/>
</dbReference>
<organism evidence="2">
    <name type="scientific">marine metagenome</name>
    <dbReference type="NCBI Taxonomy" id="408172"/>
    <lineage>
        <taxon>unclassified sequences</taxon>
        <taxon>metagenomes</taxon>
        <taxon>ecological metagenomes</taxon>
    </lineage>
</organism>
<dbReference type="GO" id="GO:0005739">
    <property type="term" value="C:mitochondrion"/>
    <property type="evidence" value="ECO:0007669"/>
    <property type="project" value="TreeGrafter"/>
</dbReference>
<dbReference type="GO" id="GO:0005777">
    <property type="term" value="C:peroxisome"/>
    <property type="evidence" value="ECO:0007669"/>
    <property type="project" value="TreeGrafter"/>
</dbReference>
<dbReference type="InterPro" id="IPR036249">
    <property type="entry name" value="Thioredoxin-like_sf"/>
</dbReference>
<dbReference type="PANTHER" id="PTHR42943">
    <property type="entry name" value="GLUTATHIONE S-TRANSFERASE KAPPA"/>
    <property type="match status" value="1"/>
</dbReference>